<dbReference type="SUPFAM" id="SSF160113">
    <property type="entry name" value="YegP-like"/>
    <property type="match status" value="2"/>
</dbReference>
<keyword evidence="2" id="KW-1185">Reference proteome</keyword>
<name>A0ABV5GTI5_9FLAO</name>
<dbReference type="Gene3D" id="2.30.29.80">
    <property type="match status" value="1"/>
</dbReference>
<protein>
    <submittedName>
        <fullName evidence="1">YegP family protein</fullName>
    </submittedName>
</protein>
<reference evidence="1 2" key="1">
    <citation type="submission" date="2024-09" db="EMBL/GenBank/DDBJ databases">
        <authorList>
            <person name="Sun Q."/>
            <person name="Mori K."/>
        </authorList>
    </citation>
    <scope>NUCLEOTIDE SEQUENCE [LARGE SCALE GENOMIC DNA]</scope>
    <source>
        <strain evidence="1 2">CECT 7955</strain>
    </source>
</reference>
<accession>A0ABV5GTI5</accession>
<sequence length="124" mass="14558">MATFVITKRLNGLYKYELTSRKGKTIFTSNSFELRFECEEEIVRLKANLENLVYMRFRSGNGKFFFRIIFEDRQVAISRKYSTQLMLQKGINEIEKYGSMAEILDFSTSDDIFADVFGEEEKAN</sequence>
<dbReference type="InterPro" id="IPR036913">
    <property type="entry name" value="YegP-like_sf"/>
</dbReference>
<comment type="caution">
    <text evidence="1">The sequence shown here is derived from an EMBL/GenBank/DDBJ whole genome shotgun (WGS) entry which is preliminary data.</text>
</comment>
<organism evidence="1 2">
    <name type="scientific">Flavobacterium jumunjinense</name>
    <dbReference type="NCBI Taxonomy" id="998845"/>
    <lineage>
        <taxon>Bacteria</taxon>
        <taxon>Pseudomonadati</taxon>
        <taxon>Bacteroidota</taxon>
        <taxon>Flavobacteriia</taxon>
        <taxon>Flavobacteriales</taxon>
        <taxon>Flavobacteriaceae</taxon>
        <taxon>Flavobacterium</taxon>
    </lineage>
</organism>
<evidence type="ECO:0000313" key="2">
    <source>
        <dbReference type="Proteomes" id="UP001589607"/>
    </source>
</evidence>
<dbReference type="RefSeq" id="WP_236458593.1">
    <property type="nucleotide sequence ID" value="NZ_CBCSGE010000001.1"/>
</dbReference>
<proteinExistence type="predicted"/>
<dbReference type="EMBL" id="JBHMEY010000094">
    <property type="protein sequence ID" value="MFB9098705.1"/>
    <property type="molecule type" value="Genomic_DNA"/>
</dbReference>
<gene>
    <name evidence="1" type="ORF">ACFFVF_19535</name>
</gene>
<dbReference type="Proteomes" id="UP001589607">
    <property type="component" value="Unassembled WGS sequence"/>
</dbReference>
<evidence type="ECO:0000313" key="1">
    <source>
        <dbReference type="EMBL" id="MFB9098705.1"/>
    </source>
</evidence>